<evidence type="ECO:0000313" key="2">
    <source>
        <dbReference type="Proteomes" id="UP000006253"/>
    </source>
</evidence>
<evidence type="ECO:0000313" key="1">
    <source>
        <dbReference type="EMBL" id="EKO17394.1"/>
    </source>
</evidence>
<sequence length="495" mass="54158">MSTGNVTTYHQDGGINFNDVKPDRVGSKVGTAETGDANRVYVINNTPQAKDVFGRGELVDALEQFFEEFDESKGQKPVPVLCVRPFNDLAGSVGTPIKVGAGEAALPATSGTPTGSRVVVLKITKAGACGSAEYRKSVDGGANFSTPLIVPSSGSAISLDVGVNATFTNASTPANTFQLGDTFTFTITGPNASNASRLTAIEVLKREYGSYWIHVLGPASRAFAMSCNVILEEMETEHHLPSFMILEARSKNESETIPQYFQYIQDEFEPFASPKGRVMIAVGEARYIKGGVNASGGYSAVKSAGDSIGTWRNFATMATAKIAATAVNVSIGYVRDMRSLTFSEIRYWDEGYRNYMDLLHDMGLMVLKQYDDYDGIFIARDKIKAGSDSDFKELPERRRADKMHRILYRESLQFLNMDTEVDSGSGGLDYLKAYIDSKISAEMEAPGRKEISGHEIVLDPNKTFNTDRILKAKCKMYVSNRTKAIEWETSFATPK</sequence>
<organism evidence="1 2">
    <name type="scientific">Leptospira kirschneri str. H1</name>
    <dbReference type="NCBI Taxonomy" id="1049966"/>
    <lineage>
        <taxon>Bacteria</taxon>
        <taxon>Pseudomonadati</taxon>
        <taxon>Spirochaetota</taxon>
        <taxon>Spirochaetia</taxon>
        <taxon>Leptospirales</taxon>
        <taxon>Leptospiraceae</taxon>
        <taxon>Leptospira</taxon>
    </lineage>
</organism>
<dbReference type="InterPro" id="IPR019694">
    <property type="entry name" value="Phage_HP1_Orf23"/>
</dbReference>
<accession>A0A0E2B7U5</accession>
<name>A0A0E2B7U5_9LEPT</name>
<gene>
    <name evidence="1" type="ORF">LEP1GSC081_0557</name>
</gene>
<evidence type="ECO:0008006" key="3">
    <source>
        <dbReference type="Google" id="ProtNLM"/>
    </source>
</evidence>
<proteinExistence type="predicted"/>
<dbReference type="AlphaFoldDB" id="A0A0E2B7U5"/>
<dbReference type="RefSeq" id="WP_004764040.1">
    <property type="nucleotide sequence ID" value="NZ_AHMY02000010.1"/>
</dbReference>
<comment type="caution">
    <text evidence="1">The sequence shown here is derived from an EMBL/GenBank/DDBJ whole genome shotgun (WGS) entry which is preliminary data.</text>
</comment>
<dbReference type="EMBL" id="AHMY02000010">
    <property type="protein sequence ID" value="EKO17394.1"/>
    <property type="molecule type" value="Genomic_DNA"/>
</dbReference>
<protein>
    <recommendedName>
        <fullName evidence="3">PF10758 domain protein</fullName>
    </recommendedName>
</protein>
<dbReference type="Pfam" id="PF10758">
    <property type="entry name" value="DUF2586"/>
    <property type="match status" value="1"/>
</dbReference>
<dbReference type="Proteomes" id="UP000006253">
    <property type="component" value="Unassembled WGS sequence"/>
</dbReference>
<reference evidence="1 2" key="1">
    <citation type="submission" date="2012-10" db="EMBL/GenBank/DDBJ databases">
        <authorList>
            <person name="Harkins D.M."/>
            <person name="Durkin A.S."/>
            <person name="Brinkac L.M."/>
            <person name="Selengut J.D."/>
            <person name="Sanka R."/>
            <person name="DePew J."/>
            <person name="Purushe J."/>
            <person name="Peacock S.J."/>
            <person name="Thaipadungpanit J."/>
            <person name="Wuthiekanun V.W."/>
            <person name="Day N.P."/>
            <person name="Vinetz J.M."/>
            <person name="Sutton G.G."/>
            <person name="Nelson W.C."/>
            <person name="Fouts D.E."/>
        </authorList>
    </citation>
    <scope>NUCLEOTIDE SEQUENCE [LARGE SCALE GENOMIC DNA]</scope>
    <source>
        <strain evidence="1 2">H1</strain>
    </source>
</reference>